<dbReference type="RefSeq" id="XP_018710447.1">
    <property type="nucleotide sequence ID" value="XM_018856170.1"/>
</dbReference>
<evidence type="ECO:0000256" key="2">
    <source>
        <dbReference type="ARBA" id="ARBA00022801"/>
    </source>
</evidence>
<dbReference type="EMBL" id="LXTC01000005">
    <property type="protein sequence ID" value="OBA19922.1"/>
    <property type="molecule type" value="Genomic_DNA"/>
</dbReference>
<comment type="caution">
    <text evidence="4">The sequence shown here is derived from an EMBL/GenBank/DDBJ whole genome shotgun (WGS) entry which is preliminary data.</text>
</comment>
<dbReference type="InterPro" id="IPR051299">
    <property type="entry name" value="AB_hydrolase_lip/est"/>
</dbReference>
<evidence type="ECO:0000259" key="3">
    <source>
        <dbReference type="Pfam" id="PF01764"/>
    </source>
</evidence>
<dbReference type="SUPFAM" id="SSF53474">
    <property type="entry name" value="alpha/beta-Hydrolases"/>
    <property type="match status" value="1"/>
</dbReference>
<organism evidence="4 5">
    <name type="scientific">Metschnikowia bicuspidata var. bicuspidata NRRL YB-4993</name>
    <dbReference type="NCBI Taxonomy" id="869754"/>
    <lineage>
        <taxon>Eukaryota</taxon>
        <taxon>Fungi</taxon>
        <taxon>Dikarya</taxon>
        <taxon>Ascomycota</taxon>
        <taxon>Saccharomycotina</taxon>
        <taxon>Pichiomycetes</taxon>
        <taxon>Metschnikowiaceae</taxon>
        <taxon>Metschnikowia</taxon>
    </lineage>
</organism>
<feature type="domain" description="Fungal lipase-type" evidence="3">
    <location>
        <begin position="2"/>
        <end position="96"/>
    </location>
</feature>
<keyword evidence="2 4" id="KW-0378">Hydrolase</keyword>
<dbReference type="PANTHER" id="PTHR46640:SF3">
    <property type="entry name" value="LIPASE LIH1-RELATED"/>
    <property type="match status" value="1"/>
</dbReference>
<dbReference type="GO" id="GO:0006629">
    <property type="term" value="P:lipid metabolic process"/>
    <property type="evidence" value="ECO:0007669"/>
    <property type="project" value="InterPro"/>
</dbReference>
<dbReference type="GeneID" id="30029146"/>
<dbReference type="PANTHER" id="PTHR46640">
    <property type="entry name" value="TRIACYLGLYCEROL LIPASE, PUTATIVE (AFU_ORTHOLOGUE AFUA_6G06510)-RELATED"/>
    <property type="match status" value="1"/>
</dbReference>
<dbReference type="InterPro" id="IPR029058">
    <property type="entry name" value="AB_hydrolase_fold"/>
</dbReference>
<proteinExistence type="predicted"/>
<evidence type="ECO:0000313" key="5">
    <source>
        <dbReference type="Proteomes" id="UP000092555"/>
    </source>
</evidence>
<dbReference type="EC" id="3.1.1.3" evidence="1"/>
<keyword evidence="5" id="KW-1185">Reference proteome</keyword>
<dbReference type="AlphaFoldDB" id="A0A1A0H7Q3"/>
<accession>A0A1A0H7Q3</accession>
<dbReference type="InterPro" id="IPR002921">
    <property type="entry name" value="Fungal_lipase-type"/>
</dbReference>
<sequence>MDKYPNYRLSVTGHSLGAALAILAGIELRLMGLDVLVVTLATPRIGDKNFASYVDDLFNTKDVTQVIDKEKSFDNIGTALIRMIHLHDVVPYLPPTRYFRHSGYEYFLAAEGVSQTPQTIKRQGTTYLEDEPQNYLEVLPNFRRLDHANYFLPVSHCI</sequence>
<dbReference type="Pfam" id="PF01764">
    <property type="entry name" value="Lipase_3"/>
    <property type="match status" value="1"/>
</dbReference>
<dbReference type="STRING" id="869754.A0A1A0H7Q3"/>
<dbReference type="GO" id="GO:0004806">
    <property type="term" value="F:triacylglycerol lipase activity"/>
    <property type="evidence" value="ECO:0007669"/>
    <property type="project" value="UniProtKB-EC"/>
</dbReference>
<evidence type="ECO:0000256" key="1">
    <source>
        <dbReference type="ARBA" id="ARBA00013279"/>
    </source>
</evidence>
<name>A0A1A0H7Q3_9ASCO</name>
<gene>
    <name evidence="4" type="ORF">METBIDRAFT_32946</name>
</gene>
<dbReference type="Proteomes" id="UP000092555">
    <property type="component" value="Unassembled WGS sequence"/>
</dbReference>
<dbReference type="OrthoDB" id="406844at2759"/>
<reference evidence="4 5" key="1">
    <citation type="submission" date="2016-05" db="EMBL/GenBank/DDBJ databases">
        <title>Comparative genomics of biotechnologically important yeasts.</title>
        <authorList>
            <consortium name="DOE Joint Genome Institute"/>
            <person name="Riley R."/>
            <person name="Haridas S."/>
            <person name="Wolfe K.H."/>
            <person name="Lopes M.R."/>
            <person name="Hittinger C.T."/>
            <person name="Goker M."/>
            <person name="Salamov A."/>
            <person name="Wisecaver J."/>
            <person name="Long T.M."/>
            <person name="Aerts A.L."/>
            <person name="Barry K."/>
            <person name="Choi C."/>
            <person name="Clum A."/>
            <person name="Coughlan A.Y."/>
            <person name="Deshpande S."/>
            <person name="Douglass A.P."/>
            <person name="Hanson S.J."/>
            <person name="Klenk H.-P."/>
            <person name="LaButti K."/>
            <person name="Lapidus A."/>
            <person name="Lindquist E."/>
            <person name="Lipzen A."/>
            <person name="Meier-kolthoff J.P."/>
            <person name="Ohm R.A."/>
            <person name="Otillar R.P."/>
            <person name="Pangilinan J."/>
            <person name="Peng Y."/>
            <person name="Rokas A."/>
            <person name="Rosa C.A."/>
            <person name="Scheuner C."/>
            <person name="Sibirny A.A."/>
            <person name="Slot J.C."/>
            <person name="Stielow J.B."/>
            <person name="Sun H."/>
            <person name="Kurtzman C.P."/>
            <person name="Blackwell M."/>
            <person name="Grigoriev I.V."/>
            <person name="Jeffries T.W."/>
        </authorList>
    </citation>
    <scope>NUCLEOTIDE SEQUENCE [LARGE SCALE GENOMIC DNA]</scope>
    <source>
        <strain evidence="4 5">NRRL YB-4993</strain>
    </source>
</reference>
<evidence type="ECO:0000313" key="4">
    <source>
        <dbReference type="EMBL" id="OBA19922.1"/>
    </source>
</evidence>
<dbReference type="CDD" id="cd00519">
    <property type="entry name" value="Lipase_3"/>
    <property type="match status" value="1"/>
</dbReference>
<protein>
    <recommendedName>
        <fullName evidence="1">triacylglycerol lipase</fullName>
        <ecNumber evidence="1">3.1.1.3</ecNumber>
    </recommendedName>
</protein>
<dbReference type="Gene3D" id="3.40.50.1820">
    <property type="entry name" value="alpha/beta hydrolase"/>
    <property type="match status" value="1"/>
</dbReference>